<dbReference type="OrthoDB" id="270417at2759"/>
<feature type="domain" description="SANT" evidence="14">
    <location>
        <begin position="59"/>
        <end position="111"/>
    </location>
</feature>
<dbReference type="PROSITE" id="PS50135">
    <property type="entry name" value="ZF_ZZ_2"/>
    <property type="match status" value="1"/>
</dbReference>
<name>A0A9W7DCL4_AMBMO</name>
<feature type="domain" description="ZZ-type" evidence="12">
    <location>
        <begin position="1"/>
        <end position="57"/>
    </location>
</feature>
<evidence type="ECO:0000256" key="5">
    <source>
        <dbReference type="ARBA" id="ARBA00023015"/>
    </source>
</evidence>
<dbReference type="Proteomes" id="UP001165063">
    <property type="component" value="Unassembled WGS sequence"/>
</dbReference>
<dbReference type="InterPro" id="IPR055141">
    <property type="entry name" value="TADA2A_B-like_dom"/>
</dbReference>
<keyword evidence="2" id="KW-0479">Metal-binding</keyword>
<evidence type="ECO:0000313" key="16">
    <source>
        <dbReference type="Proteomes" id="UP001165063"/>
    </source>
</evidence>
<evidence type="ECO:0000259" key="14">
    <source>
        <dbReference type="PROSITE" id="PS51293"/>
    </source>
</evidence>
<proteinExistence type="predicted"/>
<dbReference type="InterPro" id="IPR009057">
    <property type="entry name" value="Homeodomain-like_sf"/>
</dbReference>
<dbReference type="Pfam" id="PF04433">
    <property type="entry name" value="SWIRM"/>
    <property type="match status" value="1"/>
</dbReference>
<dbReference type="Gene3D" id="1.10.10.60">
    <property type="entry name" value="Homeodomain-like"/>
    <property type="match status" value="1"/>
</dbReference>
<keyword evidence="16" id="KW-1185">Reference proteome</keyword>
<keyword evidence="4" id="KW-0862">Zinc</keyword>
<dbReference type="Gene3D" id="3.30.60.90">
    <property type="match status" value="1"/>
</dbReference>
<dbReference type="PANTHER" id="PTHR12374:SF20">
    <property type="entry name" value="TRANSCRIPTIONAL ADAPTER 2-ALPHA"/>
    <property type="match status" value="1"/>
</dbReference>
<comment type="subcellular location">
    <subcellularLocation>
        <location evidence="1 8">Nucleus</location>
    </subcellularLocation>
</comment>
<evidence type="ECO:0000259" key="11">
    <source>
        <dbReference type="PROSITE" id="PS50090"/>
    </source>
</evidence>
<dbReference type="PROSITE" id="PS01357">
    <property type="entry name" value="ZF_ZZ_1"/>
    <property type="match status" value="1"/>
</dbReference>
<dbReference type="GO" id="GO:0006357">
    <property type="term" value="P:regulation of transcription by RNA polymerase II"/>
    <property type="evidence" value="ECO:0007669"/>
    <property type="project" value="InterPro"/>
</dbReference>
<dbReference type="FunFam" id="1.10.10.10:FF:000087">
    <property type="entry name" value="Transcriptional adapter 2"/>
    <property type="match status" value="1"/>
</dbReference>
<dbReference type="InterPro" id="IPR043145">
    <property type="entry name" value="Znf_ZZ_sf"/>
</dbReference>
<dbReference type="CDD" id="cd00167">
    <property type="entry name" value="SANT"/>
    <property type="match status" value="1"/>
</dbReference>
<gene>
    <name evidence="15" type="ORF">Amon01_000015500</name>
</gene>
<dbReference type="Pfam" id="PF22941">
    <property type="entry name" value="TADA2A-like_3rd"/>
    <property type="match status" value="1"/>
</dbReference>
<dbReference type="InterPro" id="IPR007526">
    <property type="entry name" value="SWIRM"/>
</dbReference>
<evidence type="ECO:0000259" key="12">
    <source>
        <dbReference type="PROSITE" id="PS50135"/>
    </source>
</evidence>
<dbReference type="PROSITE" id="PS51293">
    <property type="entry name" value="SANT"/>
    <property type="match status" value="1"/>
</dbReference>
<dbReference type="GO" id="GO:0003682">
    <property type="term" value="F:chromatin binding"/>
    <property type="evidence" value="ECO:0007669"/>
    <property type="project" value="TreeGrafter"/>
</dbReference>
<keyword evidence="3 9" id="KW-0863">Zinc-finger</keyword>
<dbReference type="GO" id="GO:0005634">
    <property type="term" value="C:nucleus"/>
    <property type="evidence" value="ECO:0007669"/>
    <property type="project" value="UniProtKB-SubCell"/>
</dbReference>
<protein>
    <recommendedName>
        <fullName evidence="8">Transcriptional adapter 2</fullName>
    </recommendedName>
</protein>
<evidence type="ECO:0000313" key="15">
    <source>
        <dbReference type="EMBL" id="GMG19026.1"/>
    </source>
</evidence>
<reference evidence="15" key="1">
    <citation type="submission" date="2023-04" db="EMBL/GenBank/DDBJ databases">
        <title>Ambrosiozyma monospora NBRC 1965.</title>
        <authorList>
            <person name="Ichikawa N."/>
            <person name="Sato H."/>
            <person name="Tonouchi N."/>
        </authorList>
    </citation>
    <scope>NUCLEOTIDE SEQUENCE</scope>
    <source>
        <strain evidence="15">NBRC 1965</strain>
    </source>
</reference>
<feature type="compositionally biased region" description="Polar residues" evidence="10">
    <location>
        <begin position="328"/>
        <end position="344"/>
    </location>
</feature>
<evidence type="ECO:0000256" key="3">
    <source>
        <dbReference type="ARBA" id="ARBA00022771"/>
    </source>
</evidence>
<evidence type="ECO:0000259" key="13">
    <source>
        <dbReference type="PROSITE" id="PS50934"/>
    </source>
</evidence>
<dbReference type="Gene3D" id="1.10.10.10">
    <property type="entry name" value="Winged helix-like DNA-binding domain superfamily/Winged helix DNA-binding domain"/>
    <property type="match status" value="1"/>
</dbReference>
<dbReference type="Pfam" id="PF00569">
    <property type="entry name" value="ZZ"/>
    <property type="match status" value="1"/>
</dbReference>
<dbReference type="InterPro" id="IPR000433">
    <property type="entry name" value="Znf_ZZ"/>
</dbReference>
<evidence type="ECO:0000256" key="2">
    <source>
        <dbReference type="ARBA" id="ARBA00022723"/>
    </source>
</evidence>
<dbReference type="EMBL" id="BSXU01000046">
    <property type="protein sequence ID" value="GMG19026.1"/>
    <property type="molecule type" value="Genomic_DNA"/>
</dbReference>
<dbReference type="InterPro" id="IPR036388">
    <property type="entry name" value="WH-like_DNA-bd_sf"/>
</dbReference>
<dbReference type="FunFam" id="1.10.10.60:FF:000115">
    <property type="entry name" value="Transcriptional adapter 2"/>
    <property type="match status" value="1"/>
</dbReference>
<evidence type="ECO:0000256" key="9">
    <source>
        <dbReference type="PROSITE-ProRule" id="PRU00228"/>
    </source>
</evidence>
<dbReference type="PROSITE" id="PS50934">
    <property type="entry name" value="SWIRM"/>
    <property type="match status" value="1"/>
</dbReference>
<dbReference type="PIRSF" id="PIRSF025024">
    <property type="entry name" value="Transcriptional_adaptor_2"/>
    <property type="match status" value="1"/>
</dbReference>
<dbReference type="PANTHER" id="PTHR12374">
    <property type="entry name" value="TRANSCRIPTIONAL ADAPTOR 2 ADA2 -RELATED"/>
    <property type="match status" value="1"/>
</dbReference>
<evidence type="ECO:0000256" key="1">
    <source>
        <dbReference type="ARBA" id="ARBA00004123"/>
    </source>
</evidence>
<keyword evidence="6 8" id="KW-0804">Transcription</keyword>
<evidence type="ECO:0000256" key="7">
    <source>
        <dbReference type="ARBA" id="ARBA00023242"/>
    </source>
</evidence>
<evidence type="ECO:0000256" key="4">
    <source>
        <dbReference type="ARBA" id="ARBA00022833"/>
    </source>
</evidence>
<dbReference type="Pfam" id="PF00249">
    <property type="entry name" value="Myb_DNA-binding"/>
    <property type="match status" value="1"/>
</dbReference>
<sequence>MAKFHCDACSSDCTRRIRIRCAVCSDYDLCVPCFAEGNVSAKHKPWHDYKVIEQHQYPIFDPDWGADEELLLIEGCQTLGLGNWQDVSDFIGGRSKEEVGEHYQKYYLDSPDYPIPDLNKTFEDVATSDFLKSRKARLESRKNLPLPPPKKVLTSQPLCSDIQKYMPGRLEFEEEAEEEAEKVVQDMVFEAEESEQDIELKLTILDIYNAKLTLRAERKRLMLRNKLLEYRANVAIDKKRTKEERELYNKMKAFARVMTAEDFEQFSTEILEELRIRNRIFQLRTWRKNGITTFEGGAKFEKDRATNMSKINMPIQSFSSSTRERHTLNSVKSNSRHQTPSYDSAANGKKKGQSILDISQALDYDLLSDEEKLLCSTMRILPKPYLAIKETLFRELLRTGGVLKRKTVKDLLKIDSTKVTKIYDFFVQQKWCNAC</sequence>
<feature type="domain" description="Myb-like" evidence="11">
    <location>
        <begin position="64"/>
        <end position="107"/>
    </location>
</feature>
<dbReference type="FunFam" id="3.30.60.90:FF:000008">
    <property type="entry name" value="Transcriptional adapter 2"/>
    <property type="match status" value="1"/>
</dbReference>
<dbReference type="SMART" id="SM00717">
    <property type="entry name" value="SANT"/>
    <property type="match status" value="1"/>
</dbReference>
<evidence type="ECO:0000256" key="6">
    <source>
        <dbReference type="ARBA" id="ARBA00023163"/>
    </source>
</evidence>
<dbReference type="SMART" id="SM00291">
    <property type="entry name" value="ZnF_ZZ"/>
    <property type="match status" value="1"/>
</dbReference>
<dbReference type="PROSITE" id="PS50090">
    <property type="entry name" value="MYB_LIKE"/>
    <property type="match status" value="1"/>
</dbReference>
<dbReference type="InterPro" id="IPR001005">
    <property type="entry name" value="SANT/Myb"/>
</dbReference>
<evidence type="ECO:0000256" key="10">
    <source>
        <dbReference type="SAM" id="MobiDB-lite"/>
    </source>
</evidence>
<dbReference type="SUPFAM" id="SSF57850">
    <property type="entry name" value="RING/U-box"/>
    <property type="match status" value="1"/>
</dbReference>
<comment type="caution">
    <text evidence="15">The sequence shown here is derived from an EMBL/GenBank/DDBJ whole genome shotgun (WGS) entry which is preliminary data.</text>
</comment>
<accession>A0A9W7DCL4</accession>
<dbReference type="GO" id="GO:0070461">
    <property type="term" value="C:SAGA-type complex"/>
    <property type="evidence" value="ECO:0007669"/>
    <property type="project" value="TreeGrafter"/>
</dbReference>
<dbReference type="GO" id="GO:0006338">
    <property type="term" value="P:chromatin remodeling"/>
    <property type="evidence" value="ECO:0007669"/>
    <property type="project" value="TreeGrafter"/>
</dbReference>
<dbReference type="GO" id="GO:0008270">
    <property type="term" value="F:zinc ion binding"/>
    <property type="evidence" value="ECO:0007669"/>
    <property type="project" value="UniProtKB-KW"/>
</dbReference>
<keyword evidence="5 8" id="KW-0805">Transcription regulation</keyword>
<dbReference type="InterPro" id="IPR017884">
    <property type="entry name" value="SANT_dom"/>
</dbReference>
<organism evidence="15 16">
    <name type="scientific">Ambrosiozyma monospora</name>
    <name type="common">Yeast</name>
    <name type="synonym">Endomycopsis monosporus</name>
    <dbReference type="NCBI Taxonomy" id="43982"/>
    <lineage>
        <taxon>Eukaryota</taxon>
        <taxon>Fungi</taxon>
        <taxon>Dikarya</taxon>
        <taxon>Ascomycota</taxon>
        <taxon>Saccharomycotina</taxon>
        <taxon>Pichiomycetes</taxon>
        <taxon>Pichiales</taxon>
        <taxon>Pichiaceae</taxon>
        <taxon>Ambrosiozyma</taxon>
    </lineage>
</organism>
<dbReference type="InterPro" id="IPR016827">
    <property type="entry name" value="Ada2/TADA2"/>
</dbReference>
<dbReference type="CDD" id="cd02335">
    <property type="entry name" value="ZZ_ADA2"/>
    <property type="match status" value="1"/>
</dbReference>
<feature type="domain" description="SWIRM" evidence="13">
    <location>
        <begin position="347"/>
        <end position="435"/>
    </location>
</feature>
<feature type="region of interest" description="Disordered" evidence="10">
    <location>
        <begin position="319"/>
        <end position="349"/>
    </location>
</feature>
<keyword evidence="7 8" id="KW-0539">Nucleus</keyword>
<dbReference type="GO" id="GO:0003713">
    <property type="term" value="F:transcription coactivator activity"/>
    <property type="evidence" value="ECO:0007669"/>
    <property type="project" value="InterPro"/>
</dbReference>
<dbReference type="SUPFAM" id="SSF46689">
    <property type="entry name" value="Homeodomain-like"/>
    <property type="match status" value="2"/>
</dbReference>
<evidence type="ECO:0000256" key="8">
    <source>
        <dbReference type="PIRNR" id="PIRNR025024"/>
    </source>
</evidence>
<dbReference type="InterPro" id="IPR041983">
    <property type="entry name" value="ADA2-like_ZZ"/>
</dbReference>
<dbReference type="AlphaFoldDB" id="A0A9W7DCL4"/>